<name>A0ABW5FDH2_9BACL</name>
<gene>
    <name evidence="1" type="ORF">ACFSX3_19395</name>
</gene>
<reference evidence="2" key="1">
    <citation type="journal article" date="2019" name="Int. J. Syst. Evol. Microbiol.">
        <title>The Global Catalogue of Microorganisms (GCM) 10K type strain sequencing project: providing services to taxonomists for standard genome sequencing and annotation.</title>
        <authorList>
            <consortium name="The Broad Institute Genomics Platform"/>
            <consortium name="The Broad Institute Genome Sequencing Center for Infectious Disease"/>
            <person name="Wu L."/>
            <person name="Ma J."/>
        </authorList>
    </citation>
    <scope>NUCLEOTIDE SEQUENCE [LARGE SCALE GENOMIC DNA]</scope>
    <source>
        <strain evidence="2">CCM 8725</strain>
    </source>
</reference>
<organism evidence="1 2">
    <name type="scientific">Paenibacillus rhizoplanae</name>
    <dbReference type="NCBI Taxonomy" id="1917181"/>
    <lineage>
        <taxon>Bacteria</taxon>
        <taxon>Bacillati</taxon>
        <taxon>Bacillota</taxon>
        <taxon>Bacilli</taxon>
        <taxon>Bacillales</taxon>
        <taxon>Paenibacillaceae</taxon>
        <taxon>Paenibacillus</taxon>
    </lineage>
</organism>
<dbReference type="EMBL" id="JBHUKY010000033">
    <property type="protein sequence ID" value="MFD2412062.1"/>
    <property type="molecule type" value="Genomic_DNA"/>
</dbReference>
<proteinExistence type="predicted"/>
<evidence type="ECO:0000313" key="2">
    <source>
        <dbReference type="Proteomes" id="UP001597448"/>
    </source>
</evidence>
<evidence type="ECO:0000313" key="1">
    <source>
        <dbReference type="EMBL" id="MFD2412062.1"/>
    </source>
</evidence>
<comment type="caution">
    <text evidence="1">The sequence shown here is derived from an EMBL/GenBank/DDBJ whole genome shotgun (WGS) entry which is preliminary data.</text>
</comment>
<dbReference type="RefSeq" id="WP_379255657.1">
    <property type="nucleotide sequence ID" value="NZ_JBHSVQ010000001.1"/>
</dbReference>
<keyword evidence="2" id="KW-1185">Reference proteome</keyword>
<dbReference type="Proteomes" id="UP001597448">
    <property type="component" value="Unassembled WGS sequence"/>
</dbReference>
<accession>A0ABW5FDH2</accession>
<protein>
    <submittedName>
        <fullName evidence="1">Uncharacterized protein</fullName>
    </submittedName>
</protein>
<sequence>MKPIEIRSILETVNPLRFHLISGENYSGTFTKDERTGRWIS</sequence>